<dbReference type="Proteomes" id="UP000000305">
    <property type="component" value="Unassembled WGS sequence"/>
</dbReference>
<keyword evidence="2" id="KW-1185">Reference proteome</keyword>
<proteinExistence type="predicted"/>
<dbReference type="OrthoDB" id="6369081at2759"/>
<dbReference type="HOGENOM" id="CLU_1462739_0_0_1"/>
<accession>E9I017</accession>
<dbReference type="eggNOG" id="ENOG502S623">
    <property type="taxonomic scope" value="Eukaryota"/>
</dbReference>
<dbReference type="OMA" id="MSKAVRT"/>
<dbReference type="InterPro" id="IPR040521">
    <property type="entry name" value="KDZ"/>
</dbReference>
<dbReference type="STRING" id="6669.E9I017"/>
<dbReference type="AlphaFoldDB" id="E9I017"/>
<dbReference type="Pfam" id="PF18758">
    <property type="entry name" value="KDZ"/>
    <property type="match status" value="1"/>
</dbReference>
<reference evidence="1 2" key="1">
    <citation type="journal article" date="2011" name="Science">
        <title>The ecoresponsive genome of Daphnia pulex.</title>
        <authorList>
            <person name="Colbourne J.K."/>
            <person name="Pfrender M.E."/>
            <person name="Gilbert D."/>
            <person name="Thomas W.K."/>
            <person name="Tucker A."/>
            <person name="Oakley T.H."/>
            <person name="Tokishita S."/>
            <person name="Aerts A."/>
            <person name="Arnold G.J."/>
            <person name="Basu M.K."/>
            <person name="Bauer D.J."/>
            <person name="Caceres C.E."/>
            <person name="Carmel L."/>
            <person name="Casola C."/>
            <person name="Choi J.H."/>
            <person name="Detter J.C."/>
            <person name="Dong Q."/>
            <person name="Dusheyko S."/>
            <person name="Eads B.D."/>
            <person name="Frohlich T."/>
            <person name="Geiler-Samerotte K.A."/>
            <person name="Gerlach D."/>
            <person name="Hatcher P."/>
            <person name="Jogdeo S."/>
            <person name="Krijgsveld J."/>
            <person name="Kriventseva E.V."/>
            <person name="Kultz D."/>
            <person name="Laforsch C."/>
            <person name="Lindquist E."/>
            <person name="Lopez J."/>
            <person name="Manak J.R."/>
            <person name="Muller J."/>
            <person name="Pangilinan J."/>
            <person name="Patwardhan R.P."/>
            <person name="Pitluck S."/>
            <person name="Pritham E.J."/>
            <person name="Rechtsteiner A."/>
            <person name="Rho M."/>
            <person name="Rogozin I.B."/>
            <person name="Sakarya O."/>
            <person name="Salamov A."/>
            <person name="Schaack S."/>
            <person name="Shapiro H."/>
            <person name="Shiga Y."/>
            <person name="Skalitzky C."/>
            <person name="Smith Z."/>
            <person name="Souvorov A."/>
            <person name="Sung W."/>
            <person name="Tang Z."/>
            <person name="Tsuchiya D."/>
            <person name="Tu H."/>
            <person name="Vos H."/>
            <person name="Wang M."/>
            <person name="Wolf Y.I."/>
            <person name="Yamagata H."/>
            <person name="Yamada T."/>
            <person name="Ye Y."/>
            <person name="Shaw J.R."/>
            <person name="Andrews J."/>
            <person name="Crease T.J."/>
            <person name="Tang H."/>
            <person name="Lucas S.M."/>
            <person name="Robertson H.M."/>
            <person name="Bork P."/>
            <person name="Koonin E.V."/>
            <person name="Zdobnov E.M."/>
            <person name="Grigoriev I.V."/>
            <person name="Lynch M."/>
            <person name="Boore J.L."/>
        </authorList>
    </citation>
    <scope>NUCLEOTIDE SEQUENCE [LARGE SCALE GENOMIC DNA]</scope>
</reference>
<sequence length="185" mass="21739">MHHGETFRHTHFMDLDLPEKACTFLCGDVICRYWDWAKKVASLFPEYKRMIEGMKPFLGRMHAKVHEWYCQIIWVGHWMSEDALTIGEEQEQVFSKMSRYGSETKHMGIANRRDHLTAAVLFWNDQKEKGMALKQIEISNKQLESDISKYKLKIEQLPVLLGELRNAEKECKAGKEHLKDESPLQ</sequence>
<gene>
    <name evidence="1" type="ORF">DAPPUDRAFT_336630</name>
</gene>
<name>E9I017_DAPPU</name>
<organism evidence="1 2">
    <name type="scientific">Daphnia pulex</name>
    <name type="common">Water flea</name>
    <dbReference type="NCBI Taxonomy" id="6669"/>
    <lineage>
        <taxon>Eukaryota</taxon>
        <taxon>Metazoa</taxon>
        <taxon>Ecdysozoa</taxon>
        <taxon>Arthropoda</taxon>
        <taxon>Crustacea</taxon>
        <taxon>Branchiopoda</taxon>
        <taxon>Diplostraca</taxon>
        <taxon>Cladocera</taxon>
        <taxon>Anomopoda</taxon>
        <taxon>Daphniidae</taxon>
        <taxon>Daphnia</taxon>
    </lineage>
</organism>
<protein>
    <submittedName>
        <fullName evidence="1">Uncharacterized protein</fullName>
    </submittedName>
</protein>
<dbReference type="InParanoid" id="E9I017"/>
<evidence type="ECO:0000313" key="2">
    <source>
        <dbReference type="Proteomes" id="UP000000305"/>
    </source>
</evidence>
<dbReference type="KEGG" id="dpx:DAPPUDRAFT_336630"/>
<dbReference type="PANTHER" id="PTHR33104:SF2">
    <property type="entry name" value="CXC3 LIKE CYSTEINE CLUSTER DOMAIN-CONTAINING PROTEIN"/>
    <property type="match status" value="1"/>
</dbReference>
<dbReference type="EMBL" id="GL733455">
    <property type="protein sequence ID" value="EFX62663.1"/>
    <property type="molecule type" value="Genomic_DNA"/>
</dbReference>
<dbReference type="PANTHER" id="PTHR33104">
    <property type="entry name" value="SI:DKEY-29D5.2"/>
    <property type="match status" value="1"/>
</dbReference>
<dbReference type="PhylomeDB" id="E9I017"/>
<evidence type="ECO:0000313" key="1">
    <source>
        <dbReference type="EMBL" id="EFX62663.1"/>
    </source>
</evidence>